<feature type="compositionally biased region" description="Low complexity" evidence="1">
    <location>
        <begin position="98"/>
        <end position="110"/>
    </location>
</feature>
<evidence type="ECO:0000313" key="3">
    <source>
        <dbReference type="Proteomes" id="UP001302321"/>
    </source>
</evidence>
<feature type="compositionally biased region" description="Low complexity" evidence="1">
    <location>
        <begin position="136"/>
        <end position="150"/>
    </location>
</feature>
<feature type="compositionally biased region" description="Basic and acidic residues" evidence="1">
    <location>
        <begin position="194"/>
        <end position="203"/>
    </location>
</feature>
<feature type="compositionally biased region" description="Polar residues" evidence="1">
    <location>
        <begin position="975"/>
        <end position="986"/>
    </location>
</feature>
<feature type="compositionally biased region" description="Low complexity" evidence="1">
    <location>
        <begin position="512"/>
        <end position="524"/>
    </location>
</feature>
<evidence type="ECO:0000256" key="1">
    <source>
        <dbReference type="SAM" id="MobiDB-lite"/>
    </source>
</evidence>
<feature type="compositionally biased region" description="Basic and acidic residues" evidence="1">
    <location>
        <begin position="113"/>
        <end position="132"/>
    </location>
</feature>
<comment type="caution">
    <text evidence="2">The sequence shown here is derived from an EMBL/GenBank/DDBJ whole genome shotgun (WGS) entry which is preliminary data.</text>
</comment>
<feature type="compositionally biased region" description="Polar residues" evidence="1">
    <location>
        <begin position="551"/>
        <end position="579"/>
    </location>
</feature>
<proteinExistence type="predicted"/>
<keyword evidence="3" id="KW-1185">Reference proteome</keyword>
<feature type="compositionally biased region" description="Polar residues" evidence="1">
    <location>
        <begin position="212"/>
        <end position="224"/>
    </location>
</feature>
<feature type="compositionally biased region" description="Polar residues" evidence="1">
    <location>
        <begin position="790"/>
        <end position="817"/>
    </location>
</feature>
<feature type="region of interest" description="Disordered" evidence="1">
    <location>
        <begin position="878"/>
        <end position="1041"/>
    </location>
</feature>
<feature type="compositionally biased region" description="Polar residues" evidence="1">
    <location>
        <begin position="373"/>
        <end position="382"/>
    </location>
</feature>
<feature type="compositionally biased region" description="Polar residues" evidence="1">
    <location>
        <begin position="912"/>
        <end position="931"/>
    </location>
</feature>
<evidence type="ECO:0000313" key="2">
    <source>
        <dbReference type="EMBL" id="KAK4176668.1"/>
    </source>
</evidence>
<feature type="compositionally biased region" description="Basic and acidic residues" evidence="1">
    <location>
        <begin position="438"/>
        <end position="449"/>
    </location>
</feature>
<feature type="compositionally biased region" description="Polar residues" evidence="1">
    <location>
        <begin position="311"/>
        <end position="328"/>
    </location>
</feature>
<feature type="compositionally biased region" description="Basic and acidic residues" evidence="1">
    <location>
        <begin position="615"/>
        <end position="629"/>
    </location>
</feature>
<reference evidence="2" key="2">
    <citation type="submission" date="2023-05" db="EMBL/GenBank/DDBJ databases">
        <authorList>
            <consortium name="Lawrence Berkeley National Laboratory"/>
            <person name="Steindorff A."/>
            <person name="Hensen N."/>
            <person name="Bonometti L."/>
            <person name="Westerberg I."/>
            <person name="Brannstrom I.O."/>
            <person name="Guillou S."/>
            <person name="Cros-Aarteil S."/>
            <person name="Calhoun S."/>
            <person name="Haridas S."/>
            <person name="Kuo A."/>
            <person name="Mondo S."/>
            <person name="Pangilinan J."/>
            <person name="Riley R."/>
            <person name="Labutti K."/>
            <person name="Andreopoulos B."/>
            <person name="Lipzen A."/>
            <person name="Chen C."/>
            <person name="Yanf M."/>
            <person name="Daum C."/>
            <person name="Ng V."/>
            <person name="Clum A."/>
            <person name="Ohm R."/>
            <person name="Martin F."/>
            <person name="Silar P."/>
            <person name="Natvig D."/>
            <person name="Lalanne C."/>
            <person name="Gautier V."/>
            <person name="Ament-Velasquez S.L."/>
            <person name="Kruys A."/>
            <person name="Hutchinson M.I."/>
            <person name="Powell A.J."/>
            <person name="Barry K."/>
            <person name="Miller A.N."/>
            <person name="Grigoriev I.V."/>
            <person name="Debuchy R."/>
            <person name="Gladieux P."/>
            <person name="Thoren M.H."/>
            <person name="Johannesson H."/>
        </authorList>
    </citation>
    <scope>NUCLEOTIDE SEQUENCE</scope>
    <source>
        <strain evidence="2">CBS 892.96</strain>
    </source>
</reference>
<accession>A0AAN6W7Y2</accession>
<feature type="compositionally biased region" description="Basic and acidic residues" evidence="1">
    <location>
        <begin position="485"/>
        <end position="495"/>
    </location>
</feature>
<feature type="compositionally biased region" description="Polar residues" evidence="1">
    <location>
        <begin position="687"/>
        <end position="704"/>
    </location>
</feature>
<dbReference type="AlphaFoldDB" id="A0AAN6W7Y2"/>
<dbReference type="Proteomes" id="UP001302321">
    <property type="component" value="Unassembled WGS sequence"/>
</dbReference>
<feature type="compositionally biased region" description="Polar residues" evidence="1">
    <location>
        <begin position="1121"/>
        <end position="1134"/>
    </location>
</feature>
<feature type="compositionally biased region" description="Polar residues" evidence="1">
    <location>
        <begin position="151"/>
        <end position="162"/>
    </location>
</feature>
<feature type="compositionally biased region" description="Polar residues" evidence="1">
    <location>
        <begin position="824"/>
        <end position="836"/>
    </location>
</feature>
<feature type="compositionally biased region" description="Basic and acidic residues" evidence="1">
    <location>
        <begin position="29"/>
        <end position="57"/>
    </location>
</feature>
<feature type="compositionally biased region" description="Polar residues" evidence="1">
    <location>
        <begin position="261"/>
        <end position="284"/>
    </location>
</feature>
<feature type="region of interest" description="Disordered" evidence="1">
    <location>
        <begin position="687"/>
        <end position="838"/>
    </location>
</feature>
<feature type="compositionally biased region" description="Low complexity" evidence="1">
    <location>
        <begin position="540"/>
        <end position="550"/>
    </location>
</feature>
<feature type="compositionally biased region" description="Basic and acidic residues" evidence="1">
    <location>
        <begin position="937"/>
        <end position="946"/>
    </location>
</feature>
<feature type="compositionally biased region" description="Basic and acidic residues" evidence="1">
    <location>
        <begin position="404"/>
        <end position="416"/>
    </location>
</feature>
<feature type="compositionally biased region" description="Polar residues" evidence="1">
    <location>
        <begin position="729"/>
        <end position="767"/>
    </location>
</feature>
<feature type="compositionally biased region" description="Low complexity" evidence="1">
    <location>
        <begin position="997"/>
        <end position="1013"/>
    </location>
</feature>
<feature type="region of interest" description="Disordered" evidence="1">
    <location>
        <begin position="366"/>
        <end position="582"/>
    </location>
</feature>
<feature type="region of interest" description="Disordered" evidence="1">
    <location>
        <begin position="1069"/>
        <end position="1136"/>
    </location>
</feature>
<name>A0AAN6W7Y2_9PEZI</name>
<sequence>MAAQYIPGAFPASIPPTPADEPVQQPQQYHEEQDQGYQHRERNELHKPNELRGHAHTDSGVNFTESEPIQPAKRNDNHWVGPSEAVGGGTYVRDDIGSYQPSQSVQQPSQTRELARGNSDEEFPIRRNKVDEQPLGATAVGVGAGAATHGQDTAGNTDTTPRQSHEQRFDPPYWGDLPKASSGGIYNTVTGHGSAKDDHDQHHHLPQRGSGVYNSVSGHGSQDAESMRHRQPTTAEDRKATTGGSTGALLAAPLAKIPEGQQKQAFTSPASETNRLNFPPSSLPESIARDNSLLAAPGSGPADREVDMSRQPVSSSPTQRAFPLSSSPKDVHNDEATSTSNHRNSALAGTAALGAGAMAYGIADNNKRDKEVSQTAPSGTQVRHSRSTSEDQGARATGGLLSRKSRDDRRNSSVDKHRSRSRSVHGEKKPKVFGIFNRHKDEEALREDTSTYEPPAQQAEHKQEPMLVGSTTGTTKTRNRLRKGSRSEPKDRRVSSELPTEANDPSHNKTKAVAGAATGAGAFGLLHHNKGKDSKTTEDQATATQATQQQSPSFSSHPNQSLASQAPVGSTTQVKQSRGSGAGAAVGLDALELAHRHDPAHPVPGKATPAGLATHKHDDPSTPFEHPREPPSPPRNDVGGSQSWVPPAVIGAAASGAPLAMRQSRDLSAANPTINQHPDTNVVYNTLPSGTGSGAQSNSASISPRGSAAHESINTKRPVANAPGDFNVFVSSGQPLGSSRPSESNNTQRGSTTQEPAHNHIASNTPSGVALGSARQSESHGSRGGVVTQEPGSYNHLTSGTTSGVKQQHSTDQSATSRHPDAGQVTQEPGNYNHLGSGTASGVATVGIAAAGVAAHKSAHGSETAASRQGTVTREAGQYSNLPLGNDSGVKRDSGPAEGSRAHNLAAAGSSRPFQNRTDSGPYNKLPSGTPSGVKIKPRDNSHRATEPAVQGHDQHSSDRNASLPTGPTGAVFTQHHQSQPSNIDTRANELKDLPLPASSSSPTNAHPSSHHTVVSPPVHAAPETGKATNPPPAAGQLVTPQFTQYPNPELVQNMSPEVMPESYRESITKPHEQGMSPEVMPDSYRESVSRPSHQGVMSPEVMPNAYRSSVPRESNHKTRATQATQSNGEQQMSPEVMPREYREAVGHGDKFVNPALAAATGAWASTGNSVGGISGGNVQQGRVLHRCENCGQHNDISGYVKEAVAKVTRGERL</sequence>
<protein>
    <submittedName>
        <fullName evidence="2">Uncharacterized protein</fullName>
    </submittedName>
</protein>
<gene>
    <name evidence="2" type="ORF">QBC36DRAFT_328738</name>
</gene>
<reference evidence="2" key="1">
    <citation type="journal article" date="2023" name="Mol. Phylogenet. Evol.">
        <title>Genome-scale phylogeny and comparative genomics of the fungal order Sordariales.</title>
        <authorList>
            <person name="Hensen N."/>
            <person name="Bonometti L."/>
            <person name="Westerberg I."/>
            <person name="Brannstrom I.O."/>
            <person name="Guillou S."/>
            <person name="Cros-Aarteil S."/>
            <person name="Calhoun S."/>
            <person name="Haridas S."/>
            <person name="Kuo A."/>
            <person name="Mondo S."/>
            <person name="Pangilinan J."/>
            <person name="Riley R."/>
            <person name="LaButti K."/>
            <person name="Andreopoulos B."/>
            <person name="Lipzen A."/>
            <person name="Chen C."/>
            <person name="Yan M."/>
            <person name="Daum C."/>
            <person name="Ng V."/>
            <person name="Clum A."/>
            <person name="Steindorff A."/>
            <person name="Ohm R.A."/>
            <person name="Martin F."/>
            <person name="Silar P."/>
            <person name="Natvig D.O."/>
            <person name="Lalanne C."/>
            <person name="Gautier V."/>
            <person name="Ament-Velasquez S.L."/>
            <person name="Kruys A."/>
            <person name="Hutchinson M.I."/>
            <person name="Powell A.J."/>
            <person name="Barry K."/>
            <person name="Miller A.N."/>
            <person name="Grigoriev I.V."/>
            <person name="Debuchy R."/>
            <person name="Gladieux P."/>
            <person name="Hiltunen Thoren M."/>
            <person name="Johannesson H."/>
        </authorList>
    </citation>
    <scope>NUCLEOTIDE SEQUENCE</scope>
    <source>
        <strain evidence="2">CBS 892.96</strain>
    </source>
</reference>
<feature type="region of interest" description="Disordered" evidence="1">
    <location>
        <begin position="1"/>
        <end position="347"/>
    </location>
</feature>
<feature type="region of interest" description="Disordered" evidence="1">
    <location>
        <begin position="597"/>
        <end position="645"/>
    </location>
</feature>
<dbReference type="EMBL" id="MU866189">
    <property type="protein sequence ID" value="KAK4176668.1"/>
    <property type="molecule type" value="Genomic_DNA"/>
</dbReference>
<organism evidence="2 3">
    <name type="scientific">Triangularia setosa</name>
    <dbReference type="NCBI Taxonomy" id="2587417"/>
    <lineage>
        <taxon>Eukaryota</taxon>
        <taxon>Fungi</taxon>
        <taxon>Dikarya</taxon>
        <taxon>Ascomycota</taxon>
        <taxon>Pezizomycotina</taxon>
        <taxon>Sordariomycetes</taxon>
        <taxon>Sordariomycetidae</taxon>
        <taxon>Sordariales</taxon>
        <taxon>Podosporaceae</taxon>
        <taxon>Triangularia</taxon>
    </lineage>
</organism>